<dbReference type="CDD" id="cd01146">
    <property type="entry name" value="FhuD"/>
    <property type="match status" value="1"/>
</dbReference>
<keyword evidence="4" id="KW-0410">Iron transport</keyword>
<keyword evidence="5 6" id="KW-0732">Signal</keyword>
<accession>A0ABM7VUS1</accession>
<reference evidence="8 9" key="1">
    <citation type="submission" date="2021-12" db="EMBL/GenBank/DDBJ databases">
        <title>Complete genome sequence of Phytobacter diazotrophicus TA9734.</title>
        <authorList>
            <person name="Kubota H."/>
            <person name="Nakayama Y."/>
            <person name="Ariyoshi T."/>
        </authorList>
    </citation>
    <scope>NUCLEOTIDE SEQUENCE [LARGE SCALE GENOMIC DNA]</scope>
    <source>
        <strain evidence="8 9">TA9734</strain>
    </source>
</reference>
<sequence length="304" mass="33727">MMMKNTFSFSLTRRRALQSLLLGVVSPTLFARQPTALRAVSLFQGATDSMAALGATPAGIVESWTEKPVYRYLRPQLSGVPQLGLETQPALEKIVLLNPDIIFASRFRHQDIAPLLQKIAPVALLDDVFEFKKTLRVVAEKLAMKSAAAQLLERWDARVATLRNLIRTRFDTANGPQVSVIEVRPDHIRSYVAQSFPGSVMSELGFAWSEQAMQAQSASLRFSGMENIPLLDADIFFILLRANSPAIARQYQTLTAHPLWQQLRAVKTGQLWVVDSVPWSLSGGILGANQILNDVEYALLRGRA</sequence>
<keyword evidence="4" id="KW-0406">Ion transport</keyword>
<organism evidence="8 9">
    <name type="scientific">Phytobacter diazotrophicus</name>
    <dbReference type="NCBI Taxonomy" id="395631"/>
    <lineage>
        <taxon>Bacteria</taxon>
        <taxon>Pseudomonadati</taxon>
        <taxon>Pseudomonadota</taxon>
        <taxon>Gammaproteobacteria</taxon>
        <taxon>Enterobacterales</taxon>
        <taxon>Enterobacteriaceae</taxon>
        <taxon>Phytobacter</taxon>
    </lineage>
</organism>
<dbReference type="EMBL" id="AP025334">
    <property type="protein sequence ID" value="BDD50894.1"/>
    <property type="molecule type" value="Genomic_DNA"/>
</dbReference>
<evidence type="ECO:0000256" key="3">
    <source>
        <dbReference type="ARBA" id="ARBA00022448"/>
    </source>
</evidence>
<protein>
    <submittedName>
        <fullName evidence="8">Iron ABC transporter substrate-binding protein</fullName>
    </submittedName>
</protein>
<keyword evidence="3" id="KW-0813">Transport</keyword>
<dbReference type="Proteomes" id="UP001320460">
    <property type="component" value="Chromosome"/>
</dbReference>
<dbReference type="PANTHER" id="PTHR30532">
    <property type="entry name" value="IRON III DICITRATE-BINDING PERIPLASMIC PROTEIN"/>
    <property type="match status" value="1"/>
</dbReference>
<dbReference type="PANTHER" id="PTHR30532:SF21">
    <property type="entry name" value="SIDEROPHORE-BINDING LIPOPROTEIN YFIY-RELATED"/>
    <property type="match status" value="1"/>
</dbReference>
<feature type="signal peptide" evidence="6">
    <location>
        <begin position="1"/>
        <end position="31"/>
    </location>
</feature>
<dbReference type="SUPFAM" id="SSF53807">
    <property type="entry name" value="Helical backbone' metal receptor"/>
    <property type="match status" value="1"/>
</dbReference>
<dbReference type="PROSITE" id="PS50983">
    <property type="entry name" value="FE_B12_PBP"/>
    <property type="match status" value="1"/>
</dbReference>
<evidence type="ECO:0000256" key="4">
    <source>
        <dbReference type="ARBA" id="ARBA00022496"/>
    </source>
</evidence>
<feature type="domain" description="Fe/B12 periplasmic-binding" evidence="7">
    <location>
        <begin position="38"/>
        <end position="303"/>
    </location>
</feature>
<keyword evidence="9" id="KW-1185">Reference proteome</keyword>
<gene>
    <name evidence="8" type="ORF">PDTA9734_23810</name>
</gene>
<comment type="subcellular location">
    <subcellularLocation>
        <location evidence="1">Cell envelope</location>
    </subcellularLocation>
</comment>
<feature type="chain" id="PRO_5045430857" evidence="6">
    <location>
        <begin position="32"/>
        <end position="304"/>
    </location>
</feature>
<dbReference type="InterPro" id="IPR051313">
    <property type="entry name" value="Bact_iron-sidero_bind"/>
</dbReference>
<proteinExistence type="inferred from homology"/>
<evidence type="ECO:0000256" key="1">
    <source>
        <dbReference type="ARBA" id="ARBA00004196"/>
    </source>
</evidence>
<evidence type="ECO:0000313" key="8">
    <source>
        <dbReference type="EMBL" id="BDD50894.1"/>
    </source>
</evidence>
<evidence type="ECO:0000313" key="9">
    <source>
        <dbReference type="Proteomes" id="UP001320460"/>
    </source>
</evidence>
<keyword evidence="4" id="KW-0408">Iron</keyword>
<evidence type="ECO:0000259" key="7">
    <source>
        <dbReference type="PROSITE" id="PS50983"/>
    </source>
</evidence>
<name>A0ABM7VUS1_9ENTR</name>
<dbReference type="Gene3D" id="3.40.50.1980">
    <property type="entry name" value="Nitrogenase molybdenum iron protein domain"/>
    <property type="match status" value="2"/>
</dbReference>
<dbReference type="InterPro" id="IPR002491">
    <property type="entry name" value="ABC_transptr_periplasmic_BD"/>
</dbReference>
<evidence type="ECO:0000256" key="6">
    <source>
        <dbReference type="SAM" id="SignalP"/>
    </source>
</evidence>
<dbReference type="Pfam" id="PF01497">
    <property type="entry name" value="Peripla_BP_2"/>
    <property type="match status" value="1"/>
</dbReference>
<evidence type="ECO:0000256" key="2">
    <source>
        <dbReference type="ARBA" id="ARBA00008814"/>
    </source>
</evidence>
<comment type="similarity">
    <text evidence="2">Belongs to the bacterial solute-binding protein 8 family.</text>
</comment>
<evidence type="ECO:0000256" key="5">
    <source>
        <dbReference type="ARBA" id="ARBA00022729"/>
    </source>
</evidence>